<protein>
    <submittedName>
        <fullName evidence="2">Uncharacterized protein</fullName>
    </submittedName>
</protein>
<feature type="chain" id="PRO_5002803114" evidence="1">
    <location>
        <begin position="21"/>
        <end position="204"/>
    </location>
</feature>
<dbReference type="AlphaFoldDB" id="B4D3D7"/>
<accession>B4D3D7</accession>
<sequence length="204" mass="22171" precursor="true">MNRRSILAFFLVGSAAILHAQDKATPKGSKADKGEPKVLTFQSTKLPDVVADSGGTPGETAQHATANPMADGPSQIVANFFAALEGGKIDEGYAALTKDSKIAEKPDELKQLKTKTREAIEVFGAIVGYDFVEAHAVGERLVRATYVSQGKVFPLRWRFYFYKPENSWRLIDMRVDDKLTGIFDEAAEVGKPDDLKAPGASKLP</sequence>
<gene>
    <name evidence="2" type="ORF">CfE428DRAFT_3425</name>
</gene>
<dbReference type="InParanoid" id="B4D3D7"/>
<keyword evidence="1" id="KW-0732">Signal</keyword>
<dbReference type="STRING" id="497964.CfE428DRAFT_3425"/>
<evidence type="ECO:0000313" key="2">
    <source>
        <dbReference type="EMBL" id="EDY19248.1"/>
    </source>
</evidence>
<evidence type="ECO:0000313" key="3">
    <source>
        <dbReference type="Proteomes" id="UP000005824"/>
    </source>
</evidence>
<dbReference type="eggNOG" id="ENOG5033M9V">
    <property type="taxonomic scope" value="Bacteria"/>
</dbReference>
<feature type="signal peptide" evidence="1">
    <location>
        <begin position="1"/>
        <end position="20"/>
    </location>
</feature>
<proteinExistence type="predicted"/>
<evidence type="ECO:0000256" key="1">
    <source>
        <dbReference type="SAM" id="SignalP"/>
    </source>
</evidence>
<dbReference type="Proteomes" id="UP000005824">
    <property type="component" value="Unassembled WGS sequence"/>
</dbReference>
<dbReference type="EMBL" id="ABVL01000009">
    <property type="protein sequence ID" value="EDY19248.1"/>
    <property type="molecule type" value="Genomic_DNA"/>
</dbReference>
<organism evidence="2 3">
    <name type="scientific">Chthoniobacter flavus Ellin428</name>
    <dbReference type="NCBI Taxonomy" id="497964"/>
    <lineage>
        <taxon>Bacteria</taxon>
        <taxon>Pseudomonadati</taxon>
        <taxon>Verrucomicrobiota</taxon>
        <taxon>Spartobacteria</taxon>
        <taxon>Chthoniobacterales</taxon>
        <taxon>Chthoniobacteraceae</taxon>
        <taxon>Chthoniobacter</taxon>
    </lineage>
</organism>
<comment type="caution">
    <text evidence="2">The sequence shown here is derived from an EMBL/GenBank/DDBJ whole genome shotgun (WGS) entry which is preliminary data.</text>
</comment>
<reference evidence="2 3" key="1">
    <citation type="journal article" date="2011" name="J. Bacteriol.">
        <title>Genome sequence of Chthoniobacter flavus Ellin428, an aerobic heterotrophic soil bacterium.</title>
        <authorList>
            <person name="Kant R."/>
            <person name="van Passel M.W."/>
            <person name="Palva A."/>
            <person name="Lucas S."/>
            <person name="Lapidus A."/>
            <person name="Glavina Del Rio T."/>
            <person name="Dalin E."/>
            <person name="Tice H."/>
            <person name="Bruce D."/>
            <person name="Goodwin L."/>
            <person name="Pitluck S."/>
            <person name="Larimer F.W."/>
            <person name="Land M.L."/>
            <person name="Hauser L."/>
            <person name="Sangwan P."/>
            <person name="de Vos W.M."/>
            <person name="Janssen P.H."/>
            <person name="Smidt H."/>
        </authorList>
    </citation>
    <scope>NUCLEOTIDE SEQUENCE [LARGE SCALE GENOMIC DNA]</scope>
    <source>
        <strain evidence="2 3">Ellin428</strain>
    </source>
</reference>
<keyword evidence="3" id="KW-1185">Reference proteome</keyword>
<name>B4D3D7_9BACT</name>
<dbReference type="RefSeq" id="WP_006980750.1">
    <property type="nucleotide sequence ID" value="NZ_ABVL01000009.1"/>
</dbReference>